<evidence type="ECO:0000313" key="4">
    <source>
        <dbReference type="EMBL" id="KAL3760722.1"/>
    </source>
</evidence>
<dbReference type="Gene3D" id="3.30.230.30">
    <property type="entry name" value="Impact, N-terminal domain"/>
    <property type="match status" value="1"/>
</dbReference>
<dbReference type="InterPro" id="IPR020568">
    <property type="entry name" value="Ribosomal_Su5_D2-typ_SF"/>
</dbReference>
<evidence type="ECO:0000259" key="3">
    <source>
        <dbReference type="Pfam" id="PF01205"/>
    </source>
</evidence>
<reference evidence="4 5" key="1">
    <citation type="submission" date="2024-10" db="EMBL/GenBank/DDBJ databases">
        <title>Updated reference genomes for cyclostephanoid diatoms.</title>
        <authorList>
            <person name="Roberts W.R."/>
            <person name="Alverson A.J."/>
        </authorList>
    </citation>
    <scope>NUCLEOTIDE SEQUENCE [LARGE SCALE GENOMIC DNA]</scope>
    <source>
        <strain evidence="4 5">AJA232-27</strain>
    </source>
</reference>
<name>A0ABD3MAT7_9STRA</name>
<organism evidence="4 5">
    <name type="scientific">Discostella pseudostelligera</name>
    <dbReference type="NCBI Taxonomy" id="259834"/>
    <lineage>
        <taxon>Eukaryota</taxon>
        <taxon>Sar</taxon>
        <taxon>Stramenopiles</taxon>
        <taxon>Ochrophyta</taxon>
        <taxon>Bacillariophyta</taxon>
        <taxon>Coscinodiscophyceae</taxon>
        <taxon>Thalassiosirophycidae</taxon>
        <taxon>Stephanodiscales</taxon>
        <taxon>Stephanodiscaceae</taxon>
        <taxon>Discostella</taxon>
    </lineage>
</organism>
<dbReference type="InterPro" id="IPR023582">
    <property type="entry name" value="Impact"/>
</dbReference>
<dbReference type="PROSITE" id="PS00910">
    <property type="entry name" value="UPF0029"/>
    <property type="match status" value="1"/>
</dbReference>
<dbReference type="InterPro" id="IPR036956">
    <property type="entry name" value="Impact_N_sf"/>
</dbReference>
<dbReference type="AlphaFoldDB" id="A0ABD3MAT7"/>
<feature type="compositionally biased region" description="Low complexity" evidence="2">
    <location>
        <begin position="155"/>
        <end position="169"/>
    </location>
</feature>
<protein>
    <recommendedName>
        <fullName evidence="3">Impact N-terminal domain-containing protein</fullName>
    </recommendedName>
</protein>
<evidence type="ECO:0000256" key="2">
    <source>
        <dbReference type="SAM" id="MobiDB-lite"/>
    </source>
</evidence>
<dbReference type="PANTHER" id="PTHR16301">
    <property type="entry name" value="IMPACT-RELATED"/>
    <property type="match status" value="1"/>
</dbReference>
<feature type="region of interest" description="Disordered" evidence="2">
    <location>
        <begin position="155"/>
        <end position="178"/>
    </location>
</feature>
<feature type="domain" description="Impact N-terminal" evidence="3">
    <location>
        <begin position="115"/>
        <end position="247"/>
    </location>
</feature>
<comment type="similarity">
    <text evidence="1">Belongs to the IMPACT family.</text>
</comment>
<evidence type="ECO:0000256" key="1">
    <source>
        <dbReference type="ARBA" id="ARBA00007665"/>
    </source>
</evidence>
<keyword evidence="5" id="KW-1185">Reference proteome</keyword>
<dbReference type="PANTHER" id="PTHR16301:SF20">
    <property type="entry name" value="IMPACT FAMILY MEMBER YIGZ"/>
    <property type="match status" value="1"/>
</dbReference>
<proteinExistence type="inferred from homology"/>
<dbReference type="InterPro" id="IPR001498">
    <property type="entry name" value="Impact_N"/>
</dbReference>
<dbReference type="InterPro" id="IPR020569">
    <property type="entry name" value="UPF0029_Impact_CS"/>
</dbReference>
<accession>A0ABD3MAT7</accession>
<comment type="caution">
    <text evidence="4">The sequence shown here is derived from an EMBL/GenBank/DDBJ whole genome shotgun (WGS) entry which is preliminary data.</text>
</comment>
<dbReference type="SUPFAM" id="SSF54211">
    <property type="entry name" value="Ribosomal protein S5 domain 2-like"/>
    <property type="match status" value="1"/>
</dbReference>
<dbReference type="Proteomes" id="UP001530293">
    <property type="component" value="Unassembled WGS sequence"/>
</dbReference>
<feature type="compositionally biased region" description="Low complexity" evidence="2">
    <location>
        <begin position="74"/>
        <end position="96"/>
    </location>
</feature>
<sequence length="329" mass="35610">MSTATAVVDAGRTRRRVQIPVLAFHPTSSLSKHRSAAISIWCSHNYNYRSRDKCWHTNNYSCVRHAATDRTSSTQLHFSSKSTSSTTAATTNQQQQPLKTLEGSDITYAAEEVIKKSRFIGYASHCSSWKEAQTILESVRKDHPKSRHVCFGFVSSSSSSSNISASFSSDQEKKDDDNEEVLLTTVGTERCSDDGEPTGTAGLPILTAIKGEGLSDVVCIVVRYFGGVKLGAGGLIRAYGSTARLVLRSAPTIQHIPQLSIRLSTMAANSGAIYAAAAKYNGVASDESYNDSGELMLTITCSEESGERMKQDIVDATRGGVTFYTKNYG</sequence>
<gene>
    <name evidence="4" type="ORF">ACHAWU_003630</name>
</gene>
<evidence type="ECO:0000313" key="5">
    <source>
        <dbReference type="Proteomes" id="UP001530293"/>
    </source>
</evidence>
<feature type="region of interest" description="Disordered" evidence="2">
    <location>
        <begin position="74"/>
        <end position="98"/>
    </location>
</feature>
<dbReference type="EMBL" id="JALLBG020000172">
    <property type="protein sequence ID" value="KAL3760722.1"/>
    <property type="molecule type" value="Genomic_DNA"/>
</dbReference>
<dbReference type="Pfam" id="PF01205">
    <property type="entry name" value="Impact_N"/>
    <property type="match status" value="1"/>
</dbReference>